<comment type="catalytic activity">
    <reaction evidence="1">
        <text>Endohydrolysis of (1-&gt;4)-beta-D-glucosidic linkages in cellulose, lichenin and cereal beta-D-glucans.</text>
        <dbReference type="EC" id="3.2.1.4"/>
    </reaction>
</comment>
<evidence type="ECO:0000256" key="8">
    <source>
        <dbReference type="SAM" id="SignalP"/>
    </source>
</evidence>
<evidence type="ECO:0000256" key="7">
    <source>
        <dbReference type="ARBA" id="ARBA00023326"/>
    </source>
</evidence>
<dbReference type="AlphaFoldDB" id="A0A0D0JDE2"/>
<evidence type="ECO:0000313" key="9">
    <source>
        <dbReference type="EMBL" id="KIQ03995.1"/>
    </source>
</evidence>
<evidence type="ECO:0000256" key="1">
    <source>
        <dbReference type="ARBA" id="ARBA00000966"/>
    </source>
</evidence>
<dbReference type="Pfam" id="PF01270">
    <property type="entry name" value="Glyco_hydro_8"/>
    <property type="match status" value="1"/>
</dbReference>
<protein>
    <recommendedName>
        <fullName evidence="3">cellulase</fullName>
        <ecNumber evidence="3">3.2.1.4</ecNumber>
    </recommendedName>
</protein>
<comment type="caution">
    <text evidence="9">The sequence shown here is derived from an EMBL/GenBank/DDBJ whole genome shotgun (WGS) entry which is preliminary data.</text>
</comment>
<keyword evidence="7" id="KW-0624">Polysaccharide degradation</keyword>
<accession>A0A0D0JDE2</accession>
<dbReference type="InterPro" id="IPR012341">
    <property type="entry name" value="6hp_glycosidase-like_sf"/>
</dbReference>
<dbReference type="GO" id="GO:0030245">
    <property type="term" value="P:cellulose catabolic process"/>
    <property type="evidence" value="ECO:0007669"/>
    <property type="project" value="UniProtKB-KW"/>
</dbReference>
<dbReference type="Gene3D" id="1.50.10.10">
    <property type="match status" value="1"/>
</dbReference>
<sequence>MKHRVAPWLQTLALFVMMLFPAHATAASITQADWSAYKTAFLDPAGRIVDTGNKGISHSEGQGYGMWLAVLADSPADFELIWSFTRTELLVRDDGLAAWKWDPATEPHIADINNATDGDILIAYALALAAKQWNKPEYSQAARVIAQTVLAKTVVQRAGRTILLPGTVGFAEADRPDGPVVNPSYLIFEAFPVLNEVAPSPLWAALSKDGLGEIKAYVFGPRKLPADWVSLKTRPRPADGFPQEFGYNAVRIPLYLVRSGLGDAALNQRLIASTTVEGGSMATFDLRTGNPKDVLSDAGYKIIPALLACVATNAPIPEELRSFKPTLYYPSTLHLLALSFATQTRQECL</sequence>
<keyword evidence="5" id="KW-0136">Cellulose degradation</keyword>
<organism evidence="9 10">
    <name type="scientific">Agrobacterium tumefaciens</name>
    <dbReference type="NCBI Taxonomy" id="358"/>
    <lineage>
        <taxon>Bacteria</taxon>
        <taxon>Pseudomonadati</taxon>
        <taxon>Pseudomonadota</taxon>
        <taxon>Alphaproteobacteria</taxon>
        <taxon>Hyphomicrobiales</taxon>
        <taxon>Rhizobiaceae</taxon>
        <taxon>Rhizobium/Agrobacterium group</taxon>
        <taxon>Agrobacterium</taxon>
        <taxon>Agrobacterium tumefaciens complex</taxon>
    </lineage>
</organism>
<evidence type="ECO:0000256" key="5">
    <source>
        <dbReference type="ARBA" id="ARBA00023001"/>
    </source>
</evidence>
<dbReference type="PRINTS" id="PR00735">
    <property type="entry name" value="GLHYDRLASE8"/>
</dbReference>
<keyword evidence="8" id="KW-0732">Signal</keyword>
<dbReference type="EMBL" id="JXQV01000005">
    <property type="protein sequence ID" value="KIQ03995.1"/>
    <property type="molecule type" value="Genomic_DNA"/>
</dbReference>
<dbReference type="InterPro" id="IPR002037">
    <property type="entry name" value="Glyco_hydro_8"/>
</dbReference>
<keyword evidence="7" id="KW-0119">Carbohydrate metabolism</keyword>
<keyword evidence="6" id="KW-0326">Glycosidase</keyword>
<dbReference type="GO" id="GO:0008810">
    <property type="term" value="F:cellulase activity"/>
    <property type="evidence" value="ECO:0007669"/>
    <property type="project" value="UniProtKB-EC"/>
</dbReference>
<evidence type="ECO:0000313" key="10">
    <source>
        <dbReference type="Proteomes" id="UP000035017"/>
    </source>
</evidence>
<evidence type="ECO:0000256" key="4">
    <source>
        <dbReference type="ARBA" id="ARBA00022801"/>
    </source>
</evidence>
<keyword evidence="4" id="KW-0378">Hydrolase</keyword>
<gene>
    <name evidence="9" type="ORF">RU07_04805</name>
</gene>
<feature type="signal peptide" evidence="8">
    <location>
        <begin position="1"/>
        <end position="26"/>
    </location>
</feature>
<evidence type="ECO:0000256" key="6">
    <source>
        <dbReference type="ARBA" id="ARBA00023295"/>
    </source>
</evidence>
<dbReference type="OrthoDB" id="9766708at2"/>
<dbReference type="Proteomes" id="UP000035017">
    <property type="component" value="Unassembled WGS sequence"/>
</dbReference>
<evidence type="ECO:0000256" key="3">
    <source>
        <dbReference type="ARBA" id="ARBA00012601"/>
    </source>
</evidence>
<reference evidence="9 10" key="1">
    <citation type="submission" date="2014-12" db="EMBL/GenBank/DDBJ databases">
        <title>16Stimator: statistical estimation of ribosomal gene copy numbers from draft genome assemblies.</title>
        <authorList>
            <person name="Perisin M.A."/>
            <person name="Vetter M."/>
            <person name="Gilbert J.A."/>
            <person name="Bergelson J."/>
        </authorList>
    </citation>
    <scope>NUCLEOTIDE SEQUENCE [LARGE SCALE GENOMIC DNA]</scope>
    <source>
        <strain evidence="9 10">MEJ076</strain>
    </source>
</reference>
<evidence type="ECO:0000256" key="2">
    <source>
        <dbReference type="ARBA" id="ARBA00009209"/>
    </source>
</evidence>
<dbReference type="InterPro" id="IPR008928">
    <property type="entry name" value="6-hairpin_glycosidase_sf"/>
</dbReference>
<name>A0A0D0JDE2_AGRTU</name>
<proteinExistence type="inferred from homology"/>
<dbReference type="EC" id="3.2.1.4" evidence="3"/>
<comment type="similarity">
    <text evidence="2">Belongs to the glycosyl hydrolase 8 (cellulase D) family.</text>
</comment>
<dbReference type="SUPFAM" id="SSF48208">
    <property type="entry name" value="Six-hairpin glycosidases"/>
    <property type="match status" value="1"/>
</dbReference>
<feature type="chain" id="PRO_5002213348" description="cellulase" evidence="8">
    <location>
        <begin position="27"/>
        <end position="349"/>
    </location>
</feature>